<keyword evidence="4" id="KW-0863">Zinc-finger</keyword>
<keyword evidence="2" id="KW-0479">Metal-binding</keyword>
<evidence type="ECO:0000313" key="13">
    <source>
        <dbReference type="Proteomes" id="UP000595437"/>
    </source>
</evidence>
<dbReference type="GO" id="GO:0005634">
    <property type="term" value="C:nucleus"/>
    <property type="evidence" value="ECO:0007669"/>
    <property type="project" value="UniProtKB-SubCell"/>
</dbReference>
<feature type="domain" description="BTB" evidence="11">
    <location>
        <begin position="39"/>
        <end position="109"/>
    </location>
</feature>
<dbReference type="InterPro" id="IPR000210">
    <property type="entry name" value="BTB/POZ_dom"/>
</dbReference>
<reference evidence="13" key="1">
    <citation type="submission" date="2021-01" db="EMBL/GenBank/DDBJ databases">
        <title>Caligus Genome Assembly.</title>
        <authorList>
            <person name="Gallardo-Escarate C."/>
        </authorList>
    </citation>
    <scope>NUCLEOTIDE SEQUENCE [LARGE SCALE GENOMIC DNA]</scope>
</reference>
<feature type="region of interest" description="Disordered" evidence="10">
    <location>
        <begin position="145"/>
        <end position="185"/>
    </location>
</feature>
<dbReference type="PROSITE" id="PS50097">
    <property type="entry name" value="BTB"/>
    <property type="match status" value="1"/>
</dbReference>
<dbReference type="SUPFAM" id="SSF54695">
    <property type="entry name" value="POZ domain"/>
    <property type="match status" value="1"/>
</dbReference>
<name>A0A7T8GWL7_CALRO</name>
<evidence type="ECO:0000256" key="4">
    <source>
        <dbReference type="ARBA" id="ARBA00022771"/>
    </source>
</evidence>
<organism evidence="12 13">
    <name type="scientific">Caligus rogercresseyi</name>
    <name type="common">Sea louse</name>
    <dbReference type="NCBI Taxonomy" id="217165"/>
    <lineage>
        <taxon>Eukaryota</taxon>
        <taxon>Metazoa</taxon>
        <taxon>Ecdysozoa</taxon>
        <taxon>Arthropoda</taxon>
        <taxon>Crustacea</taxon>
        <taxon>Multicrustacea</taxon>
        <taxon>Hexanauplia</taxon>
        <taxon>Copepoda</taxon>
        <taxon>Siphonostomatoida</taxon>
        <taxon>Caligidae</taxon>
        <taxon>Caligus</taxon>
    </lineage>
</organism>
<evidence type="ECO:0000256" key="5">
    <source>
        <dbReference type="ARBA" id="ARBA00022833"/>
    </source>
</evidence>
<keyword evidence="8" id="KW-0804">Transcription</keyword>
<dbReference type="InterPro" id="IPR011333">
    <property type="entry name" value="SKP1/BTB/POZ_sf"/>
</dbReference>
<accession>A0A7T8GWL7</accession>
<evidence type="ECO:0000256" key="8">
    <source>
        <dbReference type="ARBA" id="ARBA00023163"/>
    </source>
</evidence>
<dbReference type="GO" id="GO:0000981">
    <property type="term" value="F:DNA-binding transcription factor activity, RNA polymerase II-specific"/>
    <property type="evidence" value="ECO:0007669"/>
    <property type="project" value="TreeGrafter"/>
</dbReference>
<protein>
    <recommendedName>
        <fullName evidence="11">BTB domain-containing protein</fullName>
    </recommendedName>
</protein>
<dbReference type="Gene3D" id="3.30.710.10">
    <property type="entry name" value="Potassium Channel Kv1.1, Chain A"/>
    <property type="match status" value="1"/>
</dbReference>
<dbReference type="Pfam" id="PF00651">
    <property type="entry name" value="BTB"/>
    <property type="match status" value="1"/>
</dbReference>
<dbReference type="EMBL" id="CP045903">
    <property type="protein sequence ID" value="QQP39193.1"/>
    <property type="molecule type" value="Genomic_DNA"/>
</dbReference>
<comment type="subcellular location">
    <subcellularLocation>
        <location evidence="1">Nucleus</location>
    </subcellularLocation>
</comment>
<evidence type="ECO:0000256" key="6">
    <source>
        <dbReference type="ARBA" id="ARBA00023015"/>
    </source>
</evidence>
<evidence type="ECO:0000256" key="3">
    <source>
        <dbReference type="ARBA" id="ARBA00022737"/>
    </source>
</evidence>
<evidence type="ECO:0000256" key="7">
    <source>
        <dbReference type="ARBA" id="ARBA00023125"/>
    </source>
</evidence>
<dbReference type="PANTHER" id="PTHR46105:SF5">
    <property type="entry name" value="ZINC FINGER AND BTB DOMAIN-CONTAINING PROTEIN 44 ISOFORM X1"/>
    <property type="match status" value="1"/>
</dbReference>
<keyword evidence="3" id="KW-0677">Repeat</keyword>
<gene>
    <name evidence="12" type="ORF">FKW44_019991</name>
</gene>
<feature type="compositionally biased region" description="Low complexity" evidence="10">
    <location>
        <begin position="145"/>
        <end position="163"/>
    </location>
</feature>
<evidence type="ECO:0000256" key="9">
    <source>
        <dbReference type="ARBA" id="ARBA00023242"/>
    </source>
</evidence>
<dbReference type="GO" id="GO:0000978">
    <property type="term" value="F:RNA polymerase II cis-regulatory region sequence-specific DNA binding"/>
    <property type="evidence" value="ECO:0007669"/>
    <property type="project" value="TreeGrafter"/>
</dbReference>
<evidence type="ECO:0000259" key="11">
    <source>
        <dbReference type="PROSITE" id="PS50097"/>
    </source>
</evidence>
<dbReference type="AlphaFoldDB" id="A0A7T8GWL7"/>
<dbReference type="Proteomes" id="UP000595437">
    <property type="component" value="Chromosome 14"/>
</dbReference>
<dbReference type="GO" id="GO:0008270">
    <property type="term" value="F:zinc ion binding"/>
    <property type="evidence" value="ECO:0007669"/>
    <property type="project" value="UniProtKB-KW"/>
</dbReference>
<sequence>MDVSVSGSVKIGPMCICIKDHGRNVCERLQQLRLSTGLVDLDILVEEERLRVHKVVLAAASKFFRDQLTKANVLVPVILRLEDFGLELKREAVSYIVEFIYCGEVLIPGECLSDVCVAAHTLGIYGLIEFLPNAVAPGKDPNQLLLASPASSSSLPLPSQPQALPQPPQPSESYLEPSFSSVDPY</sequence>
<evidence type="ECO:0000256" key="10">
    <source>
        <dbReference type="SAM" id="MobiDB-lite"/>
    </source>
</evidence>
<evidence type="ECO:0000313" key="12">
    <source>
        <dbReference type="EMBL" id="QQP39193.1"/>
    </source>
</evidence>
<keyword evidence="5" id="KW-0862">Zinc</keyword>
<dbReference type="InterPro" id="IPR050457">
    <property type="entry name" value="ZnFinger_BTB_dom_contain"/>
</dbReference>
<dbReference type="OrthoDB" id="6482909at2759"/>
<proteinExistence type="predicted"/>
<evidence type="ECO:0000256" key="2">
    <source>
        <dbReference type="ARBA" id="ARBA00022723"/>
    </source>
</evidence>
<keyword evidence="6" id="KW-0805">Transcription regulation</keyword>
<keyword evidence="7" id="KW-0238">DNA-binding</keyword>
<keyword evidence="13" id="KW-1185">Reference proteome</keyword>
<dbReference type="PANTHER" id="PTHR46105">
    <property type="entry name" value="AGAP004733-PA"/>
    <property type="match status" value="1"/>
</dbReference>
<keyword evidence="9" id="KW-0539">Nucleus</keyword>
<evidence type="ECO:0000256" key="1">
    <source>
        <dbReference type="ARBA" id="ARBA00004123"/>
    </source>
</evidence>
<dbReference type="SMART" id="SM00225">
    <property type="entry name" value="BTB"/>
    <property type="match status" value="1"/>
</dbReference>